<reference evidence="1" key="1">
    <citation type="submission" date="2018-05" db="EMBL/GenBank/DDBJ databases">
        <authorList>
            <person name="Lanie J.A."/>
            <person name="Ng W.-L."/>
            <person name="Kazmierczak K.M."/>
            <person name="Andrzejewski T.M."/>
            <person name="Davidsen T.M."/>
            <person name="Wayne K.J."/>
            <person name="Tettelin H."/>
            <person name="Glass J.I."/>
            <person name="Rusch D."/>
            <person name="Podicherti R."/>
            <person name="Tsui H.-C.T."/>
            <person name="Winkler M.E."/>
        </authorList>
    </citation>
    <scope>NUCLEOTIDE SEQUENCE</scope>
</reference>
<accession>A0A382JIN5</accession>
<organism evidence="1">
    <name type="scientific">marine metagenome</name>
    <dbReference type="NCBI Taxonomy" id="408172"/>
    <lineage>
        <taxon>unclassified sequences</taxon>
        <taxon>metagenomes</taxon>
        <taxon>ecological metagenomes</taxon>
    </lineage>
</organism>
<gene>
    <name evidence="1" type="ORF">METZ01_LOCUS264432</name>
</gene>
<proteinExistence type="predicted"/>
<dbReference type="AlphaFoldDB" id="A0A382JIN5"/>
<dbReference type="EMBL" id="UINC01074412">
    <property type="protein sequence ID" value="SVC11578.1"/>
    <property type="molecule type" value="Genomic_DNA"/>
</dbReference>
<name>A0A382JIN5_9ZZZZ</name>
<protein>
    <submittedName>
        <fullName evidence="1">Uncharacterized protein</fullName>
    </submittedName>
</protein>
<evidence type="ECO:0000313" key="1">
    <source>
        <dbReference type="EMBL" id="SVC11578.1"/>
    </source>
</evidence>
<sequence>MSDLNPKNSGYICVPYKHDKLSIKIKDLWTSSRNIKSIHFVTITFSEDSKPYFPSSTNHYLLAKFADNKKILQQAQKFVNNNPSFVFSIDDEFFQRNIETECNFVSLYYLEYDDPSDLCVTAMMMAKKEKIRQAVLAHMDLFCTEPPKLTFPFAERIVILEVSDVKSPQSIHKYCEKTRLDLSRKGILMKSFFSFSLLEKLK</sequence>